<dbReference type="GO" id="GO:0006465">
    <property type="term" value="P:signal peptide processing"/>
    <property type="evidence" value="ECO:0007669"/>
    <property type="project" value="TreeGrafter"/>
</dbReference>
<feature type="region of interest" description="Disordered" evidence="8">
    <location>
        <begin position="470"/>
        <end position="504"/>
    </location>
</feature>
<comment type="similarity">
    <text evidence="2">Belongs to the peptidase A22B family.</text>
</comment>
<dbReference type="AlphaFoldDB" id="A0AAD9YZT8"/>
<dbReference type="InterPro" id="IPR007369">
    <property type="entry name" value="Peptidase_A22B_SPP"/>
</dbReference>
<keyword evidence="5" id="KW-0256">Endoplasmic reticulum</keyword>
<evidence type="ECO:0000256" key="7">
    <source>
        <dbReference type="ARBA" id="ARBA00023136"/>
    </source>
</evidence>
<dbReference type="SMART" id="SM00730">
    <property type="entry name" value="PSN"/>
    <property type="match status" value="1"/>
</dbReference>
<dbReference type="Pfam" id="PF04258">
    <property type="entry name" value="Peptidase_A22B"/>
    <property type="match status" value="1"/>
</dbReference>
<dbReference type="Proteomes" id="UP001276659">
    <property type="component" value="Unassembled WGS sequence"/>
</dbReference>
<keyword evidence="6 9" id="KW-1133">Transmembrane helix</keyword>
<evidence type="ECO:0000313" key="11">
    <source>
        <dbReference type="Proteomes" id="UP001276659"/>
    </source>
</evidence>
<feature type="compositionally biased region" description="Basic and acidic residues" evidence="8">
    <location>
        <begin position="528"/>
        <end position="552"/>
    </location>
</feature>
<organism evidence="10 11">
    <name type="scientific">Lepraria neglecta</name>
    <dbReference type="NCBI Taxonomy" id="209136"/>
    <lineage>
        <taxon>Eukaryota</taxon>
        <taxon>Fungi</taxon>
        <taxon>Dikarya</taxon>
        <taxon>Ascomycota</taxon>
        <taxon>Pezizomycotina</taxon>
        <taxon>Lecanoromycetes</taxon>
        <taxon>OSLEUM clade</taxon>
        <taxon>Lecanoromycetidae</taxon>
        <taxon>Lecanorales</taxon>
        <taxon>Lecanorineae</taxon>
        <taxon>Stereocaulaceae</taxon>
        <taxon>Lepraria</taxon>
    </lineage>
</organism>
<evidence type="ECO:0000256" key="9">
    <source>
        <dbReference type="SAM" id="Phobius"/>
    </source>
</evidence>
<gene>
    <name evidence="10" type="ORF">OEA41_005409</name>
</gene>
<evidence type="ECO:0008006" key="12">
    <source>
        <dbReference type="Google" id="ProtNLM"/>
    </source>
</evidence>
<keyword evidence="11" id="KW-1185">Reference proteome</keyword>
<evidence type="ECO:0000256" key="3">
    <source>
        <dbReference type="ARBA" id="ARBA00022692"/>
    </source>
</evidence>
<dbReference type="PANTHER" id="PTHR12174:SF23">
    <property type="entry name" value="MINOR HISTOCOMPATIBILITY ANTIGEN H13"/>
    <property type="match status" value="1"/>
</dbReference>
<feature type="region of interest" description="Disordered" evidence="8">
    <location>
        <begin position="325"/>
        <end position="346"/>
    </location>
</feature>
<comment type="subcellular location">
    <subcellularLocation>
        <location evidence="1">Endoplasmic reticulum membrane</location>
        <topology evidence="1">Multi-pass membrane protein</topology>
    </subcellularLocation>
</comment>
<dbReference type="InterPro" id="IPR006639">
    <property type="entry name" value="Preselin/SPP"/>
</dbReference>
<evidence type="ECO:0000256" key="8">
    <source>
        <dbReference type="SAM" id="MobiDB-lite"/>
    </source>
</evidence>
<feature type="transmembrane region" description="Helical" evidence="9">
    <location>
        <begin position="408"/>
        <end position="426"/>
    </location>
</feature>
<feature type="region of interest" description="Disordered" evidence="8">
    <location>
        <begin position="46"/>
        <end position="68"/>
    </location>
</feature>
<comment type="caution">
    <text evidence="10">The sequence shown here is derived from an EMBL/GenBank/DDBJ whole genome shotgun (WGS) entry which is preliminary data.</text>
</comment>
<feature type="transmembrane region" description="Helical" evidence="9">
    <location>
        <begin position="225"/>
        <end position="246"/>
    </location>
</feature>
<evidence type="ECO:0000256" key="6">
    <source>
        <dbReference type="ARBA" id="ARBA00022989"/>
    </source>
</evidence>
<reference evidence="10" key="1">
    <citation type="submission" date="2022-11" db="EMBL/GenBank/DDBJ databases">
        <title>Chromosomal genome sequence assembly and mating type (MAT) locus characterization of the leprose asexual lichenized fungus Lepraria neglecta (Nyl.) Erichsen.</title>
        <authorList>
            <person name="Allen J.L."/>
            <person name="Pfeffer B."/>
        </authorList>
    </citation>
    <scope>NUCLEOTIDE SEQUENCE</scope>
    <source>
        <strain evidence="10">Allen 5258</strain>
    </source>
</reference>
<sequence>MDQLADILQSVGYHAAICQPLLPMYLHLILSATFPIYTGAHASLTRPSSAAKPSKKTKWRGEDDEDDEEVEHKMEGLSPMDAIMLPILGGLTLAGLYYLIKWLEDPAILNKVLNWYFSVFGALSLARLLTDSMGTLTPFIFPDTYSSRGRFWKVNSKERKASSSSSEARDSPLPGILSILPLPSLVKKLLWTLRELSSRKIRVRAYVHNMMSASFKIGPQGITGLLLALIAELWTGTLILGALFVYDIYFVFFTPLMVTVATQLDIPAKLLFPRPSGPGEDPAKQAMSMLGLGDVVLPGMMIGFALRFDLYLFYLRKQKTRATTNNTAATSNADTDEPKKPKETSDIVKAEWSPAIGRWGDRFWSSDTDALQGCIFPKTYFHASLIGYVVGMLFTLGVMQVYGHAQPALLYLVPGTLGMLWGTALIKGDIKTMWTYTEADEEEKPLSKDNEKAGEWYEWTKSWFIEGVTTQPKEKSEATDGQPKGQRTTLKIKPEAQRPHKIDQIFTRDRKSELIFFSVDLPRKITEEASDQDKVDDGAAKRTRSRAEKSGASDDDAADEHVANRTRARAKKSESRSSVDPGETW</sequence>
<feature type="transmembrane region" description="Helical" evidence="9">
    <location>
        <begin position="112"/>
        <end position="130"/>
    </location>
</feature>
<protein>
    <recommendedName>
        <fullName evidence="12">Peptidase A22B, signal peptide peptidase</fullName>
    </recommendedName>
</protein>
<feature type="transmembrane region" description="Helical" evidence="9">
    <location>
        <begin position="82"/>
        <end position="100"/>
    </location>
</feature>
<feature type="region of interest" description="Disordered" evidence="8">
    <location>
        <begin position="528"/>
        <end position="585"/>
    </location>
</feature>
<evidence type="ECO:0000256" key="2">
    <source>
        <dbReference type="ARBA" id="ARBA00006859"/>
    </source>
</evidence>
<keyword evidence="4" id="KW-0378">Hydrolase</keyword>
<dbReference type="GO" id="GO:0098553">
    <property type="term" value="C:lumenal side of endoplasmic reticulum membrane"/>
    <property type="evidence" value="ECO:0007669"/>
    <property type="project" value="TreeGrafter"/>
</dbReference>
<feature type="compositionally biased region" description="Basic and acidic residues" evidence="8">
    <location>
        <begin position="336"/>
        <end position="346"/>
    </location>
</feature>
<feature type="transmembrane region" description="Helical" evidence="9">
    <location>
        <begin position="295"/>
        <end position="314"/>
    </location>
</feature>
<proteinExistence type="inferred from homology"/>
<dbReference type="PANTHER" id="PTHR12174">
    <property type="entry name" value="SIGNAL PEPTIDE PEPTIDASE"/>
    <property type="match status" value="1"/>
</dbReference>
<accession>A0AAD9YZT8</accession>
<feature type="transmembrane region" description="Helical" evidence="9">
    <location>
        <begin position="385"/>
        <end position="402"/>
    </location>
</feature>
<evidence type="ECO:0000256" key="4">
    <source>
        <dbReference type="ARBA" id="ARBA00022801"/>
    </source>
</evidence>
<dbReference type="GO" id="GO:0098554">
    <property type="term" value="C:cytoplasmic side of endoplasmic reticulum membrane"/>
    <property type="evidence" value="ECO:0007669"/>
    <property type="project" value="TreeGrafter"/>
</dbReference>
<keyword evidence="3 9" id="KW-0812">Transmembrane</keyword>
<dbReference type="GO" id="GO:0042500">
    <property type="term" value="F:aspartic endopeptidase activity, intramembrane cleaving"/>
    <property type="evidence" value="ECO:0007669"/>
    <property type="project" value="InterPro"/>
</dbReference>
<evidence type="ECO:0000256" key="1">
    <source>
        <dbReference type="ARBA" id="ARBA00004477"/>
    </source>
</evidence>
<dbReference type="GO" id="GO:0033619">
    <property type="term" value="P:membrane protein proteolysis"/>
    <property type="evidence" value="ECO:0007669"/>
    <property type="project" value="TreeGrafter"/>
</dbReference>
<evidence type="ECO:0000256" key="5">
    <source>
        <dbReference type="ARBA" id="ARBA00022824"/>
    </source>
</evidence>
<dbReference type="EMBL" id="JASNWA010000010">
    <property type="protein sequence ID" value="KAK3168961.1"/>
    <property type="molecule type" value="Genomic_DNA"/>
</dbReference>
<name>A0AAD9YZT8_9LECA</name>
<evidence type="ECO:0000313" key="10">
    <source>
        <dbReference type="EMBL" id="KAK3168961.1"/>
    </source>
</evidence>
<feature type="compositionally biased region" description="Basic and acidic residues" evidence="8">
    <location>
        <begin position="492"/>
        <end position="504"/>
    </location>
</feature>
<keyword evidence="7 9" id="KW-0472">Membrane</keyword>